<organism evidence="14 15">
    <name type="scientific">Megalurothrips usitatus</name>
    <name type="common">bean blossom thrips</name>
    <dbReference type="NCBI Taxonomy" id="439358"/>
    <lineage>
        <taxon>Eukaryota</taxon>
        <taxon>Metazoa</taxon>
        <taxon>Ecdysozoa</taxon>
        <taxon>Arthropoda</taxon>
        <taxon>Hexapoda</taxon>
        <taxon>Insecta</taxon>
        <taxon>Pterygota</taxon>
        <taxon>Neoptera</taxon>
        <taxon>Paraneoptera</taxon>
        <taxon>Thysanoptera</taxon>
        <taxon>Terebrantia</taxon>
        <taxon>Thripoidea</taxon>
        <taxon>Thripidae</taxon>
        <taxon>Megalurothrips</taxon>
    </lineage>
</organism>
<dbReference type="GO" id="GO:0046872">
    <property type="term" value="F:metal ion binding"/>
    <property type="evidence" value="ECO:0007669"/>
    <property type="project" value="UniProtKB-KW"/>
</dbReference>
<dbReference type="GO" id="GO:0016779">
    <property type="term" value="F:nucleotidyltransferase activity"/>
    <property type="evidence" value="ECO:0007669"/>
    <property type="project" value="UniProtKB-KW"/>
</dbReference>
<evidence type="ECO:0000259" key="13">
    <source>
        <dbReference type="Pfam" id="PF20266"/>
    </source>
</evidence>
<keyword evidence="7" id="KW-0547">Nucleotide-binding</keyword>
<keyword evidence="11" id="KW-0464">Manganese</keyword>
<comment type="similarity">
    <text evidence="3">Belongs to the mab-21 family.</text>
</comment>
<protein>
    <recommendedName>
        <fullName evidence="16">Cyclic GMP-AMP synthase-like</fullName>
    </recommendedName>
</protein>
<evidence type="ECO:0000313" key="15">
    <source>
        <dbReference type="Proteomes" id="UP001075354"/>
    </source>
</evidence>
<dbReference type="Proteomes" id="UP001075354">
    <property type="component" value="Chromosome 8"/>
</dbReference>
<proteinExistence type="inferred from homology"/>
<dbReference type="InterPro" id="IPR024810">
    <property type="entry name" value="MAB21L/cGLR"/>
</dbReference>
<dbReference type="Gene3D" id="3.30.460.90">
    <property type="match status" value="1"/>
</dbReference>
<dbReference type="EMBL" id="JAPTSV010000008">
    <property type="protein sequence ID" value="KAJ1524957.1"/>
    <property type="molecule type" value="Genomic_DNA"/>
</dbReference>
<evidence type="ECO:0000259" key="12">
    <source>
        <dbReference type="Pfam" id="PF03281"/>
    </source>
</evidence>
<evidence type="ECO:0000256" key="7">
    <source>
        <dbReference type="ARBA" id="ARBA00022741"/>
    </source>
</evidence>
<evidence type="ECO:0000256" key="4">
    <source>
        <dbReference type="ARBA" id="ARBA00022679"/>
    </source>
</evidence>
<dbReference type="InterPro" id="IPR046903">
    <property type="entry name" value="Mab-21-like_nuc_Trfase"/>
</dbReference>
<dbReference type="Pfam" id="PF03281">
    <property type="entry name" value="Mab-21"/>
    <property type="match status" value="1"/>
</dbReference>
<keyword evidence="5" id="KW-0548">Nucleotidyltransferase</keyword>
<keyword evidence="4" id="KW-0808">Transferase</keyword>
<dbReference type="InterPro" id="IPR046906">
    <property type="entry name" value="Mab-21_HhH/H2TH-like"/>
</dbReference>
<keyword evidence="9" id="KW-0460">Magnesium</keyword>
<dbReference type="GO" id="GO:0005524">
    <property type="term" value="F:ATP binding"/>
    <property type="evidence" value="ECO:0007669"/>
    <property type="project" value="UniProtKB-KW"/>
</dbReference>
<evidence type="ECO:0000256" key="8">
    <source>
        <dbReference type="ARBA" id="ARBA00022840"/>
    </source>
</evidence>
<comment type="caution">
    <text evidence="14">The sequence shown here is derived from an EMBL/GenBank/DDBJ whole genome shotgun (WGS) entry which is preliminary data.</text>
</comment>
<keyword evidence="8" id="KW-0067">ATP-binding</keyword>
<sequence>MPQKIYLDPIVLSSEDHTIQDAHLQRISSTFITVREKEKKHYRHHLGQCLKLLIENMKEVNTLFKLIFQKDIPSGSFWDNLKIGKPVEFDKNFVLYMPRSMRNALEIQPATPSFVTLKVKSCLERPKEGRDLEIIRRLDPFIDAAGLINSEKIRSWMESVVCKAINRIPQTDYRFKHRKSGPAMTVEVTVCSDNTWFEIDIVPAFEFSKDDWLPDVCQYPDHIPSKPWHVVPKPVKHNENTWNGKVYPEFQLWRLSFHEQESAMISGSRHLKAVLKMLKKLRDNKVDQHLLTSYAIKTVFLREMTNHDDGFWRESLIKTFLHMLRILTQELSTQKLPFYWDERFNLLGCRSYEQRAQLYHTFLKAYNKISAGLESGSEPLVIAQELLTREQFRQFCDKTH</sequence>
<name>A0AAV7XNE2_9NEOP</name>
<gene>
    <name evidence="14" type="ORF">ONE63_009813</name>
</gene>
<dbReference type="Pfam" id="PF20266">
    <property type="entry name" value="Mab-21_C"/>
    <property type="match status" value="1"/>
</dbReference>
<evidence type="ECO:0000256" key="2">
    <source>
        <dbReference type="ARBA" id="ARBA00001946"/>
    </source>
</evidence>
<keyword evidence="15" id="KW-1185">Reference proteome</keyword>
<evidence type="ECO:0000256" key="10">
    <source>
        <dbReference type="ARBA" id="ARBA00023134"/>
    </source>
</evidence>
<reference evidence="14" key="1">
    <citation type="submission" date="2022-12" db="EMBL/GenBank/DDBJ databases">
        <title>Chromosome-level genome assembly of the bean flower thrips Megalurothrips usitatus.</title>
        <authorList>
            <person name="Ma L."/>
            <person name="Liu Q."/>
            <person name="Li H."/>
            <person name="Cai W."/>
        </authorList>
    </citation>
    <scope>NUCLEOTIDE SEQUENCE</scope>
    <source>
        <strain evidence="14">Cailab_2022a</strain>
    </source>
</reference>
<comment type="cofactor">
    <cofactor evidence="2">
        <name>Mg(2+)</name>
        <dbReference type="ChEBI" id="CHEBI:18420"/>
    </cofactor>
</comment>
<keyword evidence="10" id="KW-0342">GTP-binding</keyword>
<evidence type="ECO:0008006" key="16">
    <source>
        <dbReference type="Google" id="ProtNLM"/>
    </source>
</evidence>
<comment type="cofactor">
    <cofactor evidence="1">
        <name>Mn(2+)</name>
        <dbReference type="ChEBI" id="CHEBI:29035"/>
    </cofactor>
</comment>
<accession>A0AAV7XNE2</accession>
<dbReference type="SMART" id="SM01265">
    <property type="entry name" value="Mab-21"/>
    <property type="match status" value="1"/>
</dbReference>
<dbReference type="PANTHER" id="PTHR10656">
    <property type="entry name" value="CELL FATE DETERMINING PROTEIN MAB21-RELATED"/>
    <property type="match status" value="1"/>
</dbReference>
<evidence type="ECO:0000256" key="1">
    <source>
        <dbReference type="ARBA" id="ARBA00001936"/>
    </source>
</evidence>
<evidence type="ECO:0000256" key="9">
    <source>
        <dbReference type="ARBA" id="ARBA00022842"/>
    </source>
</evidence>
<evidence type="ECO:0000313" key="14">
    <source>
        <dbReference type="EMBL" id="KAJ1524957.1"/>
    </source>
</evidence>
<dbReference type="GO" id="GO:0005525">
    <property type="term" value="F:GTP binding"/>
    <property type="evidence" value="ECO:0007669"/>
    <property type="project" value="UniProtKB-KW"/>
</dbReference>
<keyword evidence="6" id="KW-0479">Metal-binding</keyword>
<dbReference type="AlphaFoldDB" id="A0AAV7XNE2"/>
<evidence type="ECO:0000256" key="3">
    <source>
        <dbReference type="ARBA" id="ARBA00008307"/>
    </source>
</evidence>
<evidence type="ECO:0000256" key="5">
    <source>
        <dbReference type="ARBA" id="ARBA00022695"/>
    </source>
</evidence>
<feature type="domain" description="Mab-21-like HhH/H2TH-like" evidence="13">
    <location>
        <begin position="271"/>
        <end position="360"/>
    </location>
</feature>
<evidence type="ECO:0000256" key="6">
    <source>
        <dbReference type="ARBA" id="ARBA00022723"/>
    </source>
</evidence>
<evidence type="ECO:0000256" key="11">
    <source>
        <dbReference type="ARBA" id="ARBA00023211"/>
    </source>
</evidence>
<feature type="domain" description="Mab-21-like nucleotidyltransferase" evidence="12">
    <location>
        <begin position="78"/>
        <end position="267"/>
    </location>
</feature>
<dbReference type="Gene3D" id="1.10.1410.40">
    <property type="match status" value="1"/>
</dbReference>
<dbReference type="PANTHER" id="PTHR10656:SF42">
    <property type="entry name" value="CYCLIC GMP-AMP SYNTHASE-LIKE PROTEIN-RELATED"/>
    <property type="match status" value="1"/>
</dbReference>